<dbReference type="InterPro" id="IPR033985">
    <property type="entry name" value="SusD-like_N"/>
</dbReference>
<name>A0ABT8L0T7_9BACT</name>
<dbReference type="Pfam" id="PF07980">
    <property type="entry name" value="SusD_RagB"/>
    <property type="match status" value="1"/>
</dbReference>
<dbReference type="RefSeq" id="WP_346756703.1">
    <property type="nucleotide sequence ID" value="NZ_JAUJEB010000001.1"/>
</dbReference>
<reference evidence="8" key="1">
    <citation type="submission" date="2023-06" db="EMBL/GenBank/DDBJ databases">
        <title>Genomic of Agaribacillus aureum.</title>
        <authorList>
            <person name="Wang G."/>
        </authorList>
    </citation>
    <scope>NUCLEOTIDE SEQUENCE</scope>
    <source>
        <strain evidence="8">BMA12</strain>
    </source>
</reference>
<feature type="domain" description="SusD-like N-terminal" evidence="7">
    <location>
        <begin position="85"/>
        <end position="203"/>
    </location>
</feature>
<dbReference type="EMBL" id="JAUJEB010000001">
    <property type="protein sequence ID" value="MDN5211369.1"/>
    <property type="molecule type" value="Genomic_DNA"/>
</dbReference>
<dbReference type="SUPFAM" id="SSF48452">
    <property type="entry name" value="TPR-like"/>
    <property type="match status" value="1"/>
</dbReference>
<dbReference type="Proteomes" id="UP001172083">
    <property type="component" value="Unassembled WGS sequence"/>
</dbReference>
<evidence type="ECO:0000259" key="7">
    <source>
        <dbReference type="Pfam" id="PF14322"/>
    </source>
</evidence>
<comment type="subcellular location">
    <subcellularLocation>
        <location evidence="1">Cell outer membrane</location>
    </subcellularLocation>
</comment>
<accession>A0ABT8L0T7</accession>
<evidence type="ECO:0000256" key="4">
    <source>
        <dbReference type="ARBA" id="ARBA00023136"/>
    </source>
</evidence>
<comment type="caution">
    <text evidence="8">The sequence shown here is derived from an EMBL/GenBank/DDBJ whole genome shotgun (WGS) entry which is preliminary data.</text>
</comment>
<evidence type="ECO:0000256" key="2">
    <source>
        <dbReference type="ARBA" id="ARBA00006275"/>
    </source>
</evidence>
<dbReference type="Gene3D" id="1.25.40.390">
    <property type="match status" value="1"/>
</dbReference>
<sequence>MKTIFNIFGLIALFLGFTQCEDVLDKTDLGNITSDVVWDDPVLAEANLNRLYQLGNPGWPVGASASSDDSFGTNDFMYGRINENSDDSYDDAYRAIREINVFLEGIVRGTIDQDLVDEMTGQALFWRAYNYWELVTTYGGVPLVLEVLTADSDLNRPRNLTSECVTQIIEDLDKAISLVPDAYDGEDFGRITKGIAMTYKGRILMHYASERFDPNQSGSRWQAAYDALAAAKNNLDANGKGLHSSFAELWDDDSPGNPEIVWGRLYNTDNNHNRDAFVRPFQPGFSLEAGQIDNATISLLESFPMRDGKKIDDAGSAYTYDPVLIWQNRDPRFEATLVWNGAEYPIDDPEPFKTSSLNWTFQGNTTNNEGDGAITRTGFLTRKAIDPGLTHLDARESTTQWIEIRYAEVLLNLAEAANEVNRGGEALNYLLAIRERAGIENLDGRYGLDAGLEGDQDAMRDAILLEKRIELAFEGKRSQDLIRRRLIEDLNGTERMGYFIERTAAFDALVTEGSLLDDRIAFENAVLTGSIDLDDRATYDTYFTVTPYSVEENSDVPGQDGTDINFDTRYYFFDIPEAILLRNDQLENTLGWPGGTFDPLL</sequence>
<dbReference type="InterPro" id="IPR012944">
    <property type="entry name" value="SusD_RagB_dom"/>
</dbReference>
<dbReference type="Pfam" id="PF14322">
    <property type="entry name" value="SusD-like_3"/>
    <property type="match status" value="1"/>
</dbReference>
<keyword evidence="9" id="KW-1185">Reference proteome</keyword>
<evidence type="ECO:0000313" key="9">
    <source>
        <dbReference type="Proteomes" id="UP001172083"/>
    </source>
</evidence>
<evidence type="ECO:0000256" key="1">
    <source>
        <dbReference type="ARBA" id="ARBA00004442"/>
    </source>
</evidence>
<evidence type="ECO:0000256" key="3">
    <source>
        <dbReference type="ARBA" id="ARBA00022729"/>
    </source>
</evidence>
<keyword evidence="3" id="KW-0732">Signal</keyword>
<keyword evidence="4" id="KW-0472">Membrane</keyword>
<evidence type="ECO:0000256" key="5">
    <source>
        <dbReference type="ARBA" id="ARBA00023237"/>
    </source>
</evidence>
<evidence type="ECO:0000313" key="8">
    <source>
        <dbReference type="EMBL" id="MDN5211369.1"/>
    </source>
</evidence>
<proteinExistence type="inferred from homology"/>
<organism evidence="8 9">
    <name type="scientific">Agaribacillus aureus</name>
    <dbReference type="NCBI Taxonomy" id="3051825"/>
    <lineage>
        <taxon>Bacteria</taxon>
        <taxon>Pseudomonadati</taxon>
        <taxon>Bacteroidota</taxon>
        <taxon>Cytophagia</taxon>
        <taxon>Cytophagales</taxon>
        <taxon>Splendidivirgaceae</taxon>
        <taxon>Agaribacillus</taxon>
    </lineage>
</organism>
<gene>
    <name evidence="8" type="ORF">QQ020_04885</name>
</gene>
<comment type="similarity">
    <text evidence="2">Belongs to the SusD family.</text>
</comment>
<dbReference type="InterPro" id="IPR011990">
    <property type="entry name" value="TPR-like_helical_dom_sf"/>
</dbReference>
<keyword evidence="5" id="KW-0998">Cell outer membrane</keyword>
<protein>
    <submittedName>
        <fullName evidence="8">RagB/SusD family nutrient uptake outer membrane protein</fullName>
    </submittedName>
</protein>
<feature type="domain" description="RagB/SusD" evidence="6">
    <location>
        <begin position="258"/>
        <end position="592"/>
    </location>
</feature>
<evidence type="ECO:0000259" key="6">
    <source>
        <dbReference type="Pfam" id="PF07980"/>
    </source>
</evidence>